<keyword evidence="4" id="KW-1185">Reference proteome</keyword>
<dbReference type="AlphaFoldDB" id="A0A226D4A4"/>
<feature type="transmembrane region" description="Helical" evidence="2">
    <location>
        <begin position="90"/>
        <end position="114"/>
    </location>
</feature>
<feature type="region of interest" description="Disordered" evidence="1">
    <location>
        <begin position="525"/>
        <end position="551"/>
    </location>
</feature>
<reference evidence="3 4" key="1">
    <citation type="submission" date="2015-12" db="EMBL/GenBank/DDBJ databases">
        <title>The genome of Folsomia candida.</title>
        <authorList>
            <person name="Faddeeva A."/>
            <person name="Derks M.F."/>
            <person name="Anvar Y."/>
            <person name="Smit S."/>
            <person name="Van Straalen N."/>
            <person name="Roelofs D."/>
        </authorList>
    </citation>
    <scope>NUCLEOTIDE SEQUENCE [LARGE SCALE GENOMIC DNA]</scope>
    <source>
        <strain evidence="3 4">VU population</strain>
        <tissue evidence="3">Whole body</tissue>
    </source>
</reference>
<evidence type="ECO:0008006" key="5">
    <source>
        <dbReference type="Google" id="ProtNLM"/>
    </source>
</evidence>
<keyword evidence="2" id="KW-0472">Membrane</keyword>
<evidence type="ECO:0000313" key="3">
    <source>
        <dbReference type="EMBL" id="OXA40395.1"/>
    </source>
</evidence>
<gene>
    <name evidence="3" type="ORF">Fcan01_25075</name>
</gene>
<evidence type="ECO:0000256" key="1">
    <source>
        <dbReference type="SAM" id="MobiDB-lite"/>
    </source>
</evidence>
<comment type="caution">
    <text evidence="3">The sequence shown here is derived from an EMBL/GenBank/DDBJ whole genome shotgun (WGS) entry which is preliminary data.</text>
</comment>
<feature type="transmembrane region" description="Helical" evidence="2">
    <location>
        <begin position="126"/>
        <end position="144"/>
    </location>
</feature>
<sequence>MDLFRIIVECKKLIRSNNLRDGFNWKRQNLFKSFTGMKPYSMQDSLNGVLTYMLSLATNSSVGVNRILISTSIESTTPFSLNFTDTDIMTVSFILVGNWSFSFVTCSSLSQSAVDYWGYLKPLDSSVWYSLICLSLLVTILLIGQNYTKFMALNWHELGYAFFNGLLDVGFILVERSSSTLHVIFQNSEKLVILWTLVAFVVVNIYKSIVTEETTAPLTSNPPRVFNDLVDGGFKLYSSPISDRYKFIMPQTLTKYRWGMSEFDANIASRCLIWRRTLLKELRNTVVTLRQLCASPVKMVEIRENESIFCKGLNLTSFYEANHNLVTQAEEKFKNIELGRIAGISNVLNTTLISEILGKCDKTAFVAPSVFVMSKSYLLKILGGTSSHLSRKPYVKSIDTAFSKRVYIKIAKWGAVSESMKDKMTNIIEGGFYKFWEGFFVHLQTLGGVGRKRENTFSPQQLNSNILTMFFILGIASGLCVIIFLAVVYELGIFEKRHRKVVVVNTMMQSIGTDAISKHRRIRYAPPSDHDTAEHADRKCVRKTETDVPVPPHDRLDWPECV</sequence>
<feature type="transmembrane region" description="Helical" evidence="2">
    <location>
        <begin position="466"/>
        <end position="489"/>
    </location>
</feature>
<feature type="transmembrane region" description="Helical" evidence="2">
    <location>
        <begin position="191"/>
        <end position="209"/>
    </location>
</feature>
<proteinExistence type="predicted"/>
<keyword evidence="2" id="KW-0812">Transmembrane</keyword>
<keyword evidence="2" id="KW-1133">Transmembrane helix</keyword>
<dbReference type="Proteomes" id="UP000198287">
    <property type="component" value="Unassembled WGS sequence"/>
</dbReference>
<feature type="compositionally biased region" description="Basic and acidic residues" evidence="1">
    <location>
        <begin position="528"/>
        <end position="551"/>
    </location>
</feature>
<organism evidence="3 4">
    <name type="scientific">Folsomia candida</name>
    <name type="common">Springtail</name>
    <dbReference type="NCBI Taxonomy" id="158441"/>
    <lineage>
        <taxon>Eukaryota</taxon>
        <taxon>Metazoa</taxon>
        <taxon>Ecdysozoa</taxon>
        <taxon>Arthropoda</taxon>
        <taxon>Hexapoda</taxon>
        <taxon>Collembola</taxon>
        <taxon>Entomobryomorpha</taxon>
        <taxon>Isotomoidea</taxon>
        <taxon>Isotomidae</taxon>
        <taxon>Proisotominae</taxon>
        <taxon>Folsomia</taxon>
    </lineage>
</organism>
<protein>
    <recommendedName>
        <fullName evidence="5">Ionotropic glutamate receptor C-terminal domain-containing protein</fullName>
    </recommendedName>
</protein>
<evidence type="ECO:0000256" key="2">
    <source>
        <dbReference type="SAM" id="Phobius"/>
    </source>
</evidence>
<dbReference type="EMBL" id="LNIX01000034">
    <property type="protein sequence ID" value="OXA40395.1"/>
    <property type="molecule type" value="Genomic_DNA"/>
</dbReference>
<name>A0A226D4A4_FOLCA</name>
<evidence type="ECO:0000313" key="4">
    <source>
        <dbReference type="Proteomes" id="UP000198287"/>
    </source>
</evidence>
<accession>A0A226D4A4</accession>